<dbReference type="AlphaFoldDB" id="A0A396H400"/>
<keyword evidence="1" id="KW-0670">Pyruvate</keyword>
<gene>
    <name evidence="1" type="ORF">MtrunA17_Chr7g0250581</name>
</gene>
<dbReference type="Gramene" id="rna41789">
    <property type="protein sequence ID" value="RHN47221.1"/>
    <property type="gene ID" value="gene41789"/>
</dbReference>
<dbReference type="EC" id="1.14.13.168" evidence="1"/>
<dbReference type="GO" id="GO:0103075">
    <property type="term" value="F:indole-3-pyruvate monooxygenase activity"/>
    <property type="evidence" value="ECO:0007669"/>
    <property type="project" value="UniProtKB-EC"/>
</dbReference>
<accession>A0A396H400</accession>
<protein>
    <submittedName>
        <fullName evidence="1">Putative indole-3-pyruvate monooxygenase</fullName>
        <ecNumber evidence="1">1.14.13.168</ecNumber>
    </submittedName>
</protein>
<keyword evidence="1" id="KW-0560">Oxidoreductase</keyword>
<keyword evidence="1" id="KW-0503">Monooxygenase</keyword>
<evidence type="ECO:0000313" key="1">
    <source>
        <dbReference type="EMBL" id="RHN47221.1"/>
    </source>
</evidence>
<reference evidence="2" key="1">
    <citation type="journal article" date="2018" name="Nat. Plants">
        <title>Whole-genome landscape of Medicago truncatula symbiotic genes.</title>
        <authorList>
            <person name="Pecrix Y."/>
            <person name="Staton S.E."/>
            <person name="Sallet E."/>
            <person name="Lelandais-Briere C."/>
            <person name="Moreau S."/>
            <person name="Carrere S."/>
            <person name="Blein T."/>
            <person name="Jardinaud M.F."/>
            <person name="Latrasse D."/>
            <person name="Zouine M."/>
            <person name="Zahm M."/>
            <person name="Kreplak J."/>
            <person name="Mayjonade B."/>
            <person name="Satge C."/>
            <person name="Perez M."/>
            <person name="Cauet S."/>
            <person name="Marande W."/>
            <person name="Chantry-Darmon C."/>
            <person name="Lopez-Roques C."/>
            <person name="Bouchez O."/>
            <person name="Berard A."/>
            <person name="Debelle F."/>
            <person name="Munos S."/>
            <person name="Bendahmane A."/>
            <person name="Berges H."/>
            <person name="Niebel A."/>
            <person name="Buitink J."/>
            <person name="Frugier F."/>
            <person name="Benhamed M."/>
            <person name="Crespi M."/>
            <person name="Gouzy J."/>
            <person name="Gamas P."/>
        </authorList>
    </citation>
    <scope>NUCLEOTIDE SEQUENCE [LARGE SCALE GENOMIC DNA]</scope>
    <source>
        <strain evidence="2">cv. Jemalong A17</strain>
    </source>
</reference>
<dbReference type="EMBL" id="PSQE01000007">
    <property type="protein sequence ID" value="RHN47221.1"/>
    <property type="molecule type" value="Genomic_DNA"/>
</dbReference>
<organism evidence="1 2">
    <name type="scientific">Medicago truncatula</name>
    <name type="common">Barrel medic</name>
    <name type="synonym">Medicago tribuloides</name>
    <dbReference type="NCBI Taxonomy" id="3880"/>
    <lineage>
        <taxon>Eukaryota</taxon>
        <taxon>Viridiplantae</taxon>
        <taxon>Streptophyta</taxon>
        <taxon>Embryophyta</taxon>
        <taxon>Tracheophyta</taxon>
        <taxon>Spermatophyta</taxon>
        <taxon>Magnoliopsida</taxon>
        <taxon>eudicotyledons</taxon>
        <taxon>Gunneridae</taxon>
        <taxon>Pentapetalae</taxon>
        <taxon>rosids</taxon>
        <taxon>fabids</taxon>
        <taxon>Fabales</taxon>
        <taxon>Fabaceae</taxon>
        <taxon>Papilionoideae</taxon>
        <taxon>50 kb inversion clade</taxon>
        <taxon>NPAAA clade</taxon>
        <taxon>Hologalegina</taxon>
        <taxon>IRL clade</taxon>
        <taxon>Trifolieae</taxon>
        <taxon>Medicago</taxon>
    </lineage>
</organism>
<comment type="caution">
    <text evidence="1">The sequence shown here is derived from an EMBL/GenBank/DDBJ whole genome shotgun (WGS) entry which is preliminary data.</text>
</comment>
<evidence type="ECO:0000313" key="2">
    <source>
        <dbReference type="Proteomes" id="UP000265566"/>
    </source>
</evidence>
<name>A0A396H400_MEDTR</name>
<proteinExistence type="predicted"/>
<sequence length="41" mass="4876">MLEDFPEYPSKKQFINYLVNYANKFEISPQRVCMMKSLGNT</sequence>
<dbReference type="Proteomes" id="UP000265566">
    <property type="component" value="Chromosome 7"/>
</dbReference>